<name>A0A1N6GX03_9FLAO</name>
<protein>
    <recommendedName>
        <fullName evidence="3">AAA+ ATPase domain-containing protein</fullName>
    </recommendedName>
</protein>
<dbReference type="SUPFAM" id="SSF52540">
    <property type="entry name" value="P-loop containing nucleoside triphosphate hydrolases"/>
    <property type="match status" value="1"/>
</dbReference>
<accession>A0A1N6GX03</accession>
<evidence type="ECO:0000313" key="2">
    <source>
        <dbReference type="Proteomes" id="UP000185207"/>
    </source>
</evidence>
<sequence length="209" mass="24484">MKKALSSTDILTKKYNLIKWDGSWYDNFKHPESRGVWFISGNSGNGKTAFMLQLAKALSKYGRVLYNSLEEGNSLTMQEAWKQQNVAECGRRIQLINESISELEIRLDKRQSPDIIIIDSWQYTDLNWERYLLLKRKYHNKLFIFNSQMDGSKPMGKTALRVQYDADLKIWVEGFKAFSKGRYLGPEWEKGYIIWKEGAIKYWGQSTNN</sequence>
<dbReference type="STRING" id="1416779.SAMN05444409_2110"/>
<dbReference type="InterPro" id="IPR027417">
    <property type="entry name" value="P-loop_NTPase"/>
</dbReference>
<dbReference type="Proteomes" id="UP000185207">
    <property type="component" value="Unassembled WGS sequence"/>
</dbReference>
<evidence type="ECO:0008006" key="3">
    <source>
        <dbReference type="Google" id="ProtNLM"/>
    </source>
</evidence>
<proteinExistence type="predicted"/>
<dbReference type="EMBL" id="FSRK01000001">
    <property type="protein sequence ID" value="SIO12068.1"/>
    <property type="molecule type" value="Genomic_DNA"/>
</dbReference>
<reference evidence="2" key="1">
    <citation type="submission" date="2016-11" db="EMBL/GenBank/DDBJ databases">
        <authorList>
            <person name="Varghese N."/>
            <person name="Submissions S."/>
        </authorList>
    </citation>
    <scope>NUCLEOTIDE SEQUENCE [LARGE SCALE GENOMIC DNA]</scope>
    <source>
        <strain evidence="2">DSM 27623</strain>
    </source>
</reference>
<dbReference type="RefSeq" id="WP_074235208.1">
    <property type="nucleotide sequence ID" value="NZ_FSRK01000001.1"/>
</dbReference>
<dbReference type="Gene3D" id="3.40.50.300">
    <property type="entry name" value="P-loop containing nucleotide triphosphate hydrolases"/>
    <property type="match status" value="1"/>
</dbReference>
<dbReference type="AlphaFoldDB" id="A0A1N6GX03"/>
<organism evidence="1 2">
    <name type="scientific">Epilithonimonas zeae</name>
    <dbReference type="NCBI Taxonomy" id="1416779"/>
    <lineage>
        <taxon>Bacteria</taxon>
        <taxon>Pseudomonadati</taxon>
        <taxon>Bacteroidota</taxon>
        <taxon>Flavobacteriia</taxon>
        <taxon>Flavobacteriales</taxon>
        <taxon>Weeksellaceae</taxon>
        <taxon>Chryseobacterium group</taxon>
        <taxon>Epilithonimonas</taxon>
    </lineage>
</organism>
<evidence type="ECO:0000313" key="1">
    <source>
        <dbReference type="EMBL" id="SIO12068.1"/>
    </source>
</evidence>
<dbReference type="OrthoDB" id="796468at2"/>
<gene>
    <name evidence="1" type="ORF">SAMN05444409_2110</name>
</gene>
<keyword evidence="2" id="KW-1185">Reference proteome</keyword>